<protein>
    <submittedName>
        <fullName evidence="2">Uncharacterized protein</fullName>
    </submittedName>
</protein>
<reference evidence="2" key="1">
    <citation type="submission" date="2020-01" db="EMBL/GenBank/DDBJ databases">
        <authorList>
            <consortium name="DOE Joint Genome Institute"/>
            <person name="Haridas S."/>
            <person name="Albert R."/>
            <person name="Binder M."/>
            <person name="Bloem J."/>
            <person name="Labutti K."/>
            <person name="Salamov A."/>
            <person name="Andreopoulos B."/>
            <person name="Baker S.E."/>
            <person name="Barry K."/>
            <person name="Bills G."/>
            <person name="Bluhm B.H."/>
            <person name="Cannon C."/>
            <person name="Castanera R."/>
            <person name="Culley D.E."/>
            <person name="Daum C."/>
            <person name="Ezra D."/>
            <person name="Gonzalez J.B."/>
            <person name="Henrissat B."/>
            <person name="Kuo A."/>
            <person name="Liang C."/>
            <person name="Lipzen A."/>
            <person name="Lutzoni F."/>
            <person name="Magnuson J."/>
            <person name="Mondo S."/>
            <person name="Nolan M."/>
            <person name="Ohm R."/>
            <person name="Pangilinan J."/>
            <person name="Park H.-J."/>
            <person name="Ramirez L."/>
            <person name="Alfaro M."/>
            <person name="Sun H."/>
            <person name="Tritt A."/>
            <person name="Yoshinaga Y."/>
            <person name="Zwiers L.-H."/>
            <person name="Turgeon B.G."/>
            <person name="Goodwin S.B."/>
            <person name="Spatafora J.W."/>
            <person name="Crous P.W."/>
            <person name="Grigoriev I.V."/>
        </authorList>
    </citation>
    <scope>NUCLEOTIDE SEQUENCE</scope>
    <source>
        <strain evidence="2">IPT5</strain>
    </source>
</reference>
<evidence type="ECO:0000313" key="3">
    <source>
        <dbReference type="Proteomes" id="UP000799423"/>
    </source>
</evidence>
<keyword evidence="3" id="KW-1185">Reference proteome</keyword>
<feature type="region of interest" description="Disordered" evidence="1">
    <location>
        <begin position="224"/>
        <end position="274"/>
    </location>
</feature>
<gene>
    <name evidence="2" type="ORF">T440DRAFT_518120</name>
</gene>
<organism evidence="2 3">
    <name type="scientific">Plenodomus tracheiphilus IPT5</name>
    <dbReference type="NCBI Taxonomy" id="1408161"/>
    <lineage>
        <taxon>Eukaryota</taxon>
        <taxon>Fungi</taxon>
        <taxon>Dikarya</taxon>
        <taxon>Ascomycota</taxon>
        <taxon>Pezizomycotina</taxon>
        <taxon>Dothideomycetes</taxon>
        <taxon>Pleosporomycetidae</taxon>
        <taxon>Pleosporales</taxon>
        <taxon>Pleosporineae</taxon>
        <taxon>Leptosphaeriaceae</taxon>
        <taxon>Plenodomus</taxon>
    </lineage>
</organism>
<dbReference type="EMBL" id="MU006305">
    <property type="protein sequence ID" value="KAF2850833.1"/>
    <property type="molecule type" value="Genomic_DNA"/>
</dbReference>
<name>A0A6A7B678_9PLEO</name>
<sequence>MSTKRAMTDPEVAENDKKAKIDTIITALEDPLSAPPITSKAQPTLPSIPREIRDMIWEYAIAGHEITPRAVGNSRFTVKASAYNEGVGTVENWKKLNSLSLTNRQIREETKLLPFSLSVVNNVSVYEFGDWLFALHYMQRGAIRTISIGSKYKSDSDSYRSVYSGDHSQTAIPGEMCELYNLQTILLRRETLSMSQIENVEATVKEMDGVKLIGLCFDGREISYNEGSMSQDEDEMDETSYDGEIQDSWEDISEDDLGYDSDENSDDSEDDSSI</sequence>
<dbReference type="AlphaFoldDB" id="A0A6A7B678"/>
<dbReference type="PANTHER" id="PTHR38790">
    <property type="entry name" value="2EXR DOMAIN-CONTAINING PROTEIN-RELATED"/>
    <property type="match status" value="1"/>
</dbReference>
<evidence type="ECO:0000256" key="1">
    <source>
        <dbReference type="SAM" id="MobiDB-lite"/>
    </source>
</evidence>
<accession>A0A6A7B678</accession>
<proteinExistence type="predicted"/>
<dbReference type="Proteomes" id="UP000799423">
    <property type="component" value="Unassembled WGS sequence"/>
</dbReference>
<dbReference type="OrthoDB" id="5413827at2759"/>
<dbReference type="PANTHER" id="PTHR38790:SF4">
    <property type="entry name" value="2EXR DOMAIN-CONTAINING PROTEIN"/>
    <property type="match status" value="1"/>
</dbReference>
<feature type="compositionally biased region" description="Acidic residues" evidence="1">
    <location>
        <begin position="231"/>
        <end position="274"/>
    </location>
</feature>
<evidence type="ECO:0000313" key="2">
    <source>
        <dbReference type="EMBL" id="KAF2850833.1"/>
    </source>
</evidence>